<name>A0ABU0L7R5_9BACL</name>
<reference evidence="1 2" key="1">
    <citation type="submission" date="2023-07" db="EMBL/GenBank/DDBJ databases">
        <title>Genomic Encyclopedia of Type Strains, Phase IV (KMG-IV): sequencing the most valuable type-strain genomes for metagenomic binning, comparative biology and taxonomic classification.</title>
        <authorList>
            <person name="Goeker M."/>
        </authorList>
    </citation>
    <scope>NUCLEOTIDE SEQUENCE [LARGE SCALE GENOMIC DNA]</scope>
    <source>
        <strain evidence="1 2">DSM 14914</strain>
    </source>
</reference>
<dbReference type="RefSeq" id="WP_152381903.1">
    <property type="nucleotide sequence ID" value="NZ_CP045298.1"/>
</dbReference>
<evidence type="ECO:0000313" key="1">
    <source>
        <dbReference type="EMBL" id="MDQ0497317.1"/>
    </source>
</evidence>
<protein>
    <submittedName>
        <fullName evidence="1">Uncharacterized protein</fullName>
    </submittedName>
</protein>
<gene>
    <name evidence="1" type="ORF">QOZ95_005536</name>
</gene>
<sequence>MTPKRTGCFRDEECTCECGNKHELYGGAGYKTVACEAYSDGKVGGGRYIHTVECNKCGVTSELVL</sequence>
<dbReference type="EMBL" id="JAUSWA010000069">
    <property type="protein sequence ID" value="MDQ0497317.1"/>
    <property type="molecule type" value="Genomic_DNA"/>
</dbReference>
<evidence type="ECO:0000313" key="2">
    <source>
        <dbReference type="Proteomes" id="UP001242811"/>
    </source>
</evidence>
<dbReference type="Proteomes" id="UP001242811">
    <property type="component" value="Unassembled WGS sequence"/>
</dbReference>
<accession>A0ABU0L7R5</accession>
<organism evidence="1 2">
    <name type="scientific">Paenibacillus brasilensis</name>
    <dbReference type="NCBI Taxonomy" id="128574"/>
    <lineage>
        <taxon>Bacteria</taxon>
        <taxon>Bacillati</taxon>
        <taxon>Bacillota</taxon>
        <taxon>Bacilli</taxon>
        <taxon>Bacillales</taxon>
        <taxon>Paenibacillaceae</taxon>
        <taxon>Paenibacillus</taxon>
    </lineage>
</organism>
<keyword evidence="2" id="KW-1185">Reference proteome</keyword>
<proteinExistence type="predicted"/>
<comment type="caution">
    <text evidence="1">The sequence shown here is derived from an EMBL/GenBank/DDBJ whole genome shotgun (WGS) entry which is preliminary data.</text>
</comment>